<dbReference type="EMBL" id="CP116942">
    <property type="protein sequence ID" value="WCO69059.1"/>
    <property type="molecule type" value="Genomic_DNA"/>
</dbReference>
<feature type="transmembrane region" description="Helical" evidence="1">
    <location>
        <begin position="112"/>
        <end position="135"/>
    </location>
</feature>
<keyword evidence="1" id="KW-0812">Transmembrane</keyword>
<keyword evidence="1" id="KW-0472">Membrane</keyword>
<proteinExistence type="predicted"/>
<evidence type="ECO:0008006" key="4">
    <source>
        <dbReference type="Google" id="ProtNLM"/>
    </source>
</evidence>
<dbReference type="Proteomes" id="UP001216390">
    <property type="component" value="Chromosome"/>
</dbReference>
<evidence type="ECO:0000256" key="1">
    <source>
        <dbReference type="SAM" id="Phobius"/>
    </source>
</evidence>
<dbReference type="AlphaFoldDB" id="A0AAE9YDY6"/>
<sequence length="213" mass="21362">MLPRPDRAHLARALPRLALGLVLCGTGIAAMVLADLGLGPWDVLHQGLSDRTGIPIGTVTIGVGFLVLLAWVPLRERVGIGTLANVVVIGLVVDGWLAVVDAPSSVAVRVPLVALGPVLFGVGSGLYIGAALGPGPRDGLMTGLARRGAPTWSVRAGLELTALAVGAALGGTVGVGTVWFALGIGPLVHLALRHLSLDPPPGAGAPGGRVSAR</sequence>
<keyword evidence="3" id="KW-1185">Reference proteome</keyword>
<keyword evidence="1" id="KW-1133">Transmembrane helix</keyword>
<dbReference type="InterPro" id="IPR038750">
    <property type="entry name" value="YczE/YyaS-like"/>
</dbReference>
<name>A0AAE9YDY6_9ACTN</name>
<dbReference type="PANTHER" id="PTHR40078">
    <property type="entry name" value="INTEGRAL MEMBRANE PROTEIN-RELATED"/>
    <property type="match status" value="1"/>
</dbReference>
<protein>
    <recommendedName>
        <fullName evidence="4">Membrane protein YczE</fullName>
    </recommendedName>
</protein>
<dbReference type="KEGG" id="ima:PO878_10010"/>
<feature type="transmembrane region" description="Helical" evidence="1">
    <location>
        <begin position="79"/>
        <end position="100"/>
    </location>
</feature>
<evidence type="ECO:0000313" key="2">
    <source>
        <dbReference type="EMBL" id="WCO69059.1"/>
    </source>
</evidence>
<reference evidence="2" key="1">
    <citation type="submission" date="2023-01" db="EMBL/GenBank/DDBJ databases">
        <title>The diversity of Class Acidimicrobiia in South China Sea sediment environments and the proposal of Iamia marina sp. nov., a novel species of the genus Iamia.</title>
        <authorList>
            <person name="He Y."/>
            <person name="Tian X."/>
        </authorList>
    </citation>
    <scope>NUCLEOTIDE SEQUENCE</scope>
    <source>
        <strain evidence="2">DSM 19957</strain>
    </source>
</reference>
<organism evidence="2 3">
    <name type="scientific">Iamia majanohamensis</name>
    <dbReference type="NCBI Taxonomy" id="467976"/>
    <lineage>
        <taxon>Bacteria</taxon>
        <taxon>Bacillati</taxon>
        <taxon>Actinomycetota</taxon>
        <taxon>Acidimicrobiia</taxon>
        <taxon>Acidimicrobiales</taxon>
        <taxon>Iamiaceae</taxon>
        <taxon>Iamia</taxon>
    </lineage>
</organism>
<feature type="transmembrane region" description="Helical" evidence="1">
    <location>
        <begin position="54"/>
        <end position="72"/>
    </location>
</feature>
<dbReference type="PANTHER" id="PTHR40078:SF1">
    <property type="entry name" value="INTEGRAL MEMBRANE PROTEIN"/>
    <property type="match status" value="1"/>
</dbReference>
<feature type="transmembrane region" description="Helical" evidence="1">
    <location>
        <begin position="14"/>
        <end position="34"/>
    </location>
</feature>
<gene>
    <name evidence="2" type="ORF">PO878_10010</name>
</gene>
<accession>A0AAE9YDY6</accession>
<feature type="transmembrane region" description="Helical" evidence="1">
    <location>
        <begin position="156"/>
        <end position="182"/>
    </location>
</feature>
<evidence type="ECO:0000313" key="3">
    <source>
        <dbReference type="Proteomes" id="UP001216390"/>
    </source>
</evidence>
<dbReference type="RefSeq" id="WP_272738573.1">
    <property type="nucleotide sequence ID" value="NZ_CP116942.1"/>
</dbReference>
<dbReference type="Pfam" id="PF19700">
    <property type="entry name" value="DUF6198"/>
    <property type="match status" value="1"/>
</dbReference>